<dbReference type="EMBL" id="AP019300">
    <property type="protein sequence ID" value="BBH02456.1"/>
    <property type="molecule type" value="Genomic_DNA"/>
</dbReference>
<sequence length="32" mass="3718">MRENNSNTYARSRQFAPMDNVESCSDAHLEDE</sequence>
<evidence type="ECO:0000256" key="1">
    <source>
        <dbReference type="SAM" id="MobiDB-lite"/>
    </source>
</evidence>
<accession>A0A4Y1RES2</accession>
<protein>
    <submittedName>
        <fullName evidence="2">Uncharacterized protein</fullName>
    </submittedName>
</protein>
<proteinExistence type="predicted"/>
<dbReference type="AlphaFoldDB" id="A0A4Y1RES2"/>
<reference evidence="2" key="1">
    <citation type="journal article" date="2019" name="Science">
        <title>Mutation of a bHLH transcription factor allowed almond domestication.</title>
        <authorList>
            <person name="Sanchez-Perez R."/>
            <person name="Pavan S."/>
            <person name="Mazzeo R."/>
            <person name="Moldovan C."/>
            <person name="Aiese Cigliano R."/>
            <person name="Del Cueto J."/>
            <person name="Ricciardi F."/>
            <person name="Lotti C."/>
            <person name="Ricciardi L."/>
            <person name="Dicenta F."/>
            <person name="Lopez-Marques R.L."/>
            <person name="Lindberg Moller B."/>
        </authorList>
    </citation>
    <scope>NUCLEOTIDE SEQUENCE</scope>
</reference>
<evidence type="ECO:0000313" key="2">
    <source>
        <dbReference type="EMBL" id="BBH02456.1"/>
    </source>
</evidence>
<feature type="region of interest" description="Disordered" evidence="1">
    <location>
        <begin position="1"/>
        <end position="32"/>
    </location>
</feature>
<organism evidence="2">
    <name type="scientific">Prunus dulcis</name>
    <name type="common">Almond</name>
    <name type="synonym">Amygdalus dulcis</name>
    <dbReference type="NCBI Taxonomy" id="3755"/>
    <lineage>
        <taxon>Eukaryota</taxon>
        <taxon>Viridiplantae</taxon>
        <taxon>Streptophyta</taxon>
        <taxon>Embryophyta</taxon>
        <taxon>Tracheophyta</taxon>
        <taxon>Spermatophyta</taxon>
        <taxon>Magnoliopsida</taxon>
        <taxon>eudicotyledons</taxon>
        <taxon>Gunneridae</taxon>
        <taxon>Pentapetalae</taxon>
        <taxon>rosids</taxon>
        <taxon>fabids</taxon>
        <taxon>Rosales</taxon>
        <taxon>Rosaceae</taxon>
        <taxon>Amygdaloideae</taxon>
        <taxon>Amygdaleae</taxon>
        <taxon>Prunus</taxon>
    </lineage>
</organism>
<feature type="compositionally biased region" description="Polar residues" evidence="1">
    <location>
        <begin position="1"/>
        <end position="11"/>
    </location>
</feature>
<name>A0A4Y1RES2_PRUDU</name>
<gene>
    <name evidence="2" type="ORF">Prudu_013012</name>
</gene>